<name>A0A2T1A2Z7_9ACTN</name>
<evidence type="ECO:0000313" key="5">
    <source>
        <dbReference type="Proteomes" id="UP000237752"/>
    </source>
</evidence>
<dbReference type="InterPro" id="IPR013154">
    <property type="entry name" value="ADH-like_N"/>
</dbReference>
<accession>A0A2T1A2Z7</accession>
<dbReference type="PANTHER" id="PTHR48106:SF8">
    <property type="entry name" value="OS02G0805600 PROTEIN"/>
    <property type="match status" value="1"/>
</dbReference>
<dbReference type="CDD" id="cd05276">
    <property type="entry name" value="p53_inducible_oxidoreductase"/>
    <property type="match status" value="1"/>
</dbReference>
<comment type="caution">
    <text evidence="4">The sequence shown here is derived from an EMBL/GenBank/DDBJ whole genome shotgun (WGS) entry which is preliminary data.</text>
</comment>
<dbReference type="OrthoDB" id="9780520at2"/>
<dbReference type="AlphaFoldDB" id="A0A2T1A2Z7"/>
<sequence>MKAIVVTEPGGPEALTWGDAPDPTAGPDEVVIEVAATAVNRADVMQRMGHYPPPPGASDIIGLECSGTIASIGANVTGWSVGDEVCALLAGGGYAEKVAVPAVQVMPVPKGVDLVSAAALPEVACTVWSNLFAPFSTGQLVEGETLLAHGGSSGIGTMAIQMATAKGIQVIVTVGSKDKADACLALGATAAINYRDEDFVAKAREYTDGKGVDVVLDLIGAKYLERNLDVLAPDGRLVILGMQGGRKAELNIGSLLPKRLSLSAVGLRGRPVTGANSKAEVVAGVVGDLWPLVEAGKIKPIVDRVIPMSDAKAAHERLEGSSHIGKIILSNREGN</sequence>
<dbReference type="RefSeq" id="WP_106347966.1">
    <property type="nucleotide sequence ID" value="NZ_PVUE01000003.1"/>
</dbReference>
<dbReference type="Pfam" id="PF08240">
    <property type="entry name" value="ADH_N"/>
    <property type="match status" value="1"/>
</dbReference>
<protein>
    <submittedName>
        <fullName evidence="4">Putative PIG3 family NAD(P)H quinone oxidoreductase</fullName>
    </submittedName>
</protein>
<dbReference type="GO" id="GO:0070402">
    <property type="term" value="F:NADPH binding"/>
    <property type="evidence" value="ECO:0007669"/>
    <property type="project" value="TreeGrafter"/>
</dbReference>
<keyword evidence="5" id="KW-1185">Reference proteome</keyword>
<dbReference type="PANTHER" id="PTHR48106">
    <property type="entry name" value="QUINONE OXIDOREDUCTASE PIG3-RELATED"/>
    <property type="match status" value="1"/>
</dbReference>
<reference evidence="4 5" key="1">
    <citation type="submission" date="2018-03" db="EMBL/GenBank/DDBJ databases">
        <title>Genomic Encyclopedia of Archaeal and Bacterial Type Strains, Phase II (KMG-II): from individual species to whole genera.</title>
        <authorList>
            <person name="Goeker M."/>
        </authorList>
    </citation>
    <scope>NUCLEOTIDE SEQUENCE [LARGE SCALE GENOMIC DNA]</scope>
    <source>
        <strain evidence="4 5">DSM 100065</strain>
    </source>
</reference>
<dbReference type="Pfam" id="PF00107">
    <property type="entry name" value="ADH_zinc_N"/>
    <property type="match status" value="1"/>
</dbReference>
<feature type="domain" description="Enoyl reductase (ER)" evidence="3">
    <location>
        <begin position="10"/>
        <end position="329"/>
    </location>
</feature>
<dbReference type="InterPro" id="IPR036291">
    <property type="entry name" value="NAD(P)-bd_dom_sf"/>
</dbReference>
<evidence type="ECO:0000313" key="4">
    <source>
        <dbReference type="EMBL" id="PRZ42973.1"/>
    </source>
</evidence>
<evidence type="ECO:0000259" key="3">
    <source>
        <dbReference type="SMART" id="SM00829"/>
    </source>
</evidence>
<dbReference type="Gene3D" id="3.90.180.10">
    <property type="entry name" value="Medium-chain alcohol dehydrogenases, catalytic domain"/>
    <property type="match status" value="1"/>
</dbReference>
<dbReference type="SUPFAM" id="SSF50129">
    <property type="entry name" value="GroES-like"/>
    <property type="match status" value="1"/>
</dbReference>
<dbReference type="EMBL" id="PVUE01000003">
    <property type="protein sequence ID" value="PRZ42973.1"/>
    <property type="molecule type" value="Genomic_DNA"/>
</dbReference>
<evidence type="ECO:0000256" key="2">
    <source>
        <dbReference type="ARBA" id="ARBA00023002"/>
    </source>
</evidence>
<dbReference type="Gene3D" id="3.40.50.720">
    <property type="entry name" value="NAD(P)-binding Rossmann-like Domain"/>
    <property type="match status" value="1"/>
</dbReference>
<keyword evidence="2" id="KW-0560">Oxidoreductase</keyword>
<keyword evidence="1" id="KW-0521">NADP</keyword>
<dbReference type="SUPFAM" id="SSF51735">
    <property type="entry name" value="NAD(P)-binding Rossmann-fold domains"/>
    <property type="match status" value="1"/>
</dbReference>
<dbReference type="InterPro" id="IPR014189">
    <property type="entry name" value="Quinone_OxRdtase_PIG3"/>
</dbReference>
<dbReference type="InterPro" id="IPR013149">
    <property type="entry name" value="ADH-like_C"/>
</dbReference>
<organism evidence="4 5">
    <name type="scientific">Antricoccus suffuscus</name>
    <dbReference type="NCBI Taxonomy" id="1629062"/>
    <lineage>
        <taxon>Bacteria</taxon>
        <taxon>Bacillati</taxon>
        <taxon>Actinomycetota</taxon>
        <taxon>Actinomycetes</taxon>
        <taxon>Geodermatophilales</taxon>
        <taxon>Antricoccaceae</taxon>
        <taxon>Antricoccus</taxon>
    </lineage>
</organism>
<dbReference type="SMART" id="SM00829">
    <property type="entry name" value="PKS_ER"/>
    <property type="match status" value="1"/>
</dbReference>
<proteinExistence type="predicted"/>
<dbReference type="Proteomes" id="UP000237752">
    <property type="component" value="Unassembled WGS sequence"/>
</dbReference>
<evidence type="ECO:0000256" key="1">
    <source>
        <dbReference type="ARBA" id="ARBA00022857"/>
    </source>
</evidence>
<gene>
    <name evidence="4" type="ORF">CLV47_10323</name>
</gene>
<dbReference type="GO" id="GO:0016651">
    <property type="term" value="F:oxidoreductase activity, acting on NAD(P)H"/>
    <property type="evidence" value="ECO:0007669"/>
    <property type="project" value="TreeGrafter"/>
</dbReference>
<dbReference type="NCBIfam" id="TIGR02824">
    <property type="entry name" value="quinone_pig3"/>
    <property type="match status" value="1"/>
</dbReference>
<dbReference type="InterPro" id="IPR011032">
    <property type="entry name" value="GroES-like_sf"/>
</dbReference>
<dbReference type="InterPro" id="IPR020843">
    <property type="entry name" value="ER"/>
</dbReference>